<dbReference type="GO" id="GO:0070525">
    <property type="term" value="P:tRNA threonylcarbamoyladenosine metabolic process"/>
    <property type="evidence" value="ECO:0007669"/>
    <property type="project" value="EnsemblFungi"/>
</dbReference>
<dbReference type="GO" id="GO:0000408">
    <property type="term" value="C:EKC/KEOPS complex"/>
    <property type="evidence" value="ECO:0007669"/>
    <property type="project" value="EnsemblFungi"/>
</dbReference>
<dbReference type="OrthoDB" id="10025739at2759"/>
<name>G0WAQ0_NAUDC</name>
<gene>
    <name evidence="2" type="primary">NDAI0E05060</name>
    <name evidence="2" type="ordered locus">NDAI_0E05060</name>
</gene>
<dbReference type="EMBL" id="HE580271">
    <property type="protein sequence ID" value="CCD25323.1"/>
    <property type="molecule type" value="Genomic_DNA"/>
</dbReference>
<dbReference type="PANTHER" id="PTHR31283">
    <property type="entry name" value="EKC/KEOPS COMPLEX SUBUNIT PCC1 FAMILY MEMBER"/>
    <property type="match status" value="1"/>
</dbReference>
<dbReference type="Proteomes" id="UP000000689">
    <property type="component" value="Chromosome 5"/>
</dbReference>
<dbReference type="KEGG" id="ndi:NDAI_0E05060"/>
<reference evidence="2 3" key="1">
    <citation type="journal article" date="2011" name="Proc. Natl. Acad. Sci. U.S.A.">
        <title>Evolutionary erosion of yeast sex chromosomes by mating-type switching accidents.</title>
        <authorList>
            <person name="Gordon J.L."/>
            <person name="Armisen D."/>
            <person name="Proux-Wera E."/>
            <person name="Oheigeartaigh S.S."/>
            <person name="Byrne K.P."/>
            <person name="Wolfe K.H."/>
        </authorList>
    </citation>
    <scope>NUCLEOTIDE SEQUENCE [LARGE SCALE GENOMIC DNA]</scope>
    <source>
        <strain evidence="3">ATCC 10597 / BCRC 20456 / CBS 421 / NBRC 0211 / NRRL Y-12639</strain>
    </source>
</reference>
<dbReference type="HOGENOM" id="CLU_113770_5_0_1"/>
<dbReference type="GO" id="GO:0031490">
    <property type="term" value="F:chromatin DNA binding"/>
    <property type="evidence" value="ECO:0007669"/>
    <property type="project" value="EnsemblFungi"/>
</dbReference>
<comment type="similarity">
    <text evidence="1">Belongs to the CTAG/PCC1 family.</text>
</comment>
<evidence type="ECO:0008006" key="4">
    <source>
        <dbReference type="Google" id="ProtNLM"/>
    </source>
</evidence>
<evidence type="ECO:0000256" key="1">
    <source>
        <dbReference type="ARBA" id="ARBA00007073"/>
    </source>
</evidence>
<dbReference type="Pfam" id="PF09341">
    <property type="entry name" value="Pcc1"/>
    <property type="match status" value="1"/>
</dbReference>
<proteinExistence type="inferred from homology"/>
<organism evidence="2 3">
    <name type="scientific">Naumovozyma dairenensis (strain ATCC 10597 / BCRC 20456 / CBS 421 / NBRC 0211 / NRRL Y-12639)</name>
    <name type="common">Saccharomyces dairenensis</name>
    <dbReference type="NCBI Taxonomy" id="1071378"/>
    <lineage>
        <taxon>Eukaryota</taxon>
        <taxon>Fungi</taxon>
        <taxon>Dikarya</taxon>
        <taxon>Ascomycota</taxon>
        <taxon>Saccharomycotina</taxon>
        <taxon>Saccharomycetes</taxon>
        <taxon>Saccharomycetales</taxon>
        <taxon>Saccharomycetaceae</taxon>
        <taxon>Naumovozyma</taxon>
    </lineage>
</organism>
<keyword evidence="3" id="KW-1185">Reference proteome</keyword>
<sequence length="86" mass="9928">MRTLDYTLEIRIPFPEERMATIAQQVLSPDPILKPEDFQVEYLKPATQHNNVLLVKFQSIDERVLRVGVSSVLDSIKTILETMDEL</sequence>
<dbReference type="eggNOG" id="ENOG502SBSA">
    <property type="taxonomic scope" value="Eukaryota"/>
</dbReference>
<dbReference type="GO" id="GO:0045944">
    <property type="term" value="P:positive regulation of transcription by RNA polymerase II"/>
    <property type="evidence" value="ECO:0007669"/>
    <property type="project" value="EnsemblFungi"/>
</dbReference>
<dbReference type="GO" id="GO:0000785">
    <property type="term" value="C:chromatin"/>
    <property type="evidence" value="ECO:0007669"/>
    <property type="project" value="EnsemblFungi"/>
</dbReference>
<dbReference type="GO" id="GO:0071444">
    <property type="term" value="P:cellular response to pheromone"/>
    <property type="evidence" value="ECO:0007669"/>
    <property type="project" value="EnsemblFungi"/>
</dbReference>
<dbReference type="GO" id="GO:0000722">
    <property type="term" value="P:telomere maintenance via recombination"/>
    <property type="evidence" value="ECO:0007669"/>
    <property type="project" value="EnsemblFungi"/>
</dbReference>
<dbReference type="PANTHER" id="PTHR31283:SF5">
    <property type="entry name" value="EKC_KEOPS COMPLEX SUBUNIT LAGE3"/>
    <property type="match status" value="1"/>
</dbReference>
<evidence type="ECO:0000313" key="3">
    <source>
        <dbReference type="Proteomes" id="UP000000689"/>
    </source>
</evidence>
<dbReference type="OMA" id="KTIIECM"/>
<dbReference type="GeneID" id="11499072"/>
<evidence type="ECO:0000313" key="2">
    <source>
        <dbReference type="EMBL" id="CCD25323.1"/>
    </source>
</evidence>
<dbReference type="InterPro" id="IPR015419">
    <property type="entry name" value="CTAG/Pcc1"/>
</dbReference>
<protein>
    <recommendedName>
        <fullName evidence="4">Transcription factor Pcc1</fullName>
    </recommendedName>
</protein>
<accession>G0WAQ0</accession>
<dbReference type="AlphaFoldDB" id="G0WAQ0"/>
<dbReference type="RefSeq" id="XP_003670566.1">
    <property type="nucleotide sequence ID" value="XM_003670518.1"/>
</dbReference>
<dbReference type="Gene3D" id="3.30.310.50">
    <property type="entry name" value="Alpha-D-phosphohexomutase, C-terminal domain"/>
    <property type="match status" value="1"/>
</dbReference>